<dbReference type="PROSITE" id="PS50943">
    <property type="entry name" value="HTH_CROC1"/>
    <property type="match status" value="1"/>
</dbReference>
<reference evidence="2 3" key="1">
    <citation type="submission" date="2017-12" db="EMBL/GenBank/DDBJ databases">
        <title>Phylogenetic diversity of female urinary microbiome.</title>
        <authorList>
            <person name="Thomas-White K."/>
            <person name="Wolfe A.J."/>
        </authorList>
    </citation>
    <scope>NUCLEOTIDE SEQUENCE [LARGE SCALE GENOMIC DNA]</scope>
    <source>
        <strain evidence="2 3">UMB0064</strain>
    </source>
</reference>
<dbReference type="Gene3D" id="1.10.260.40">
    <property type="entry name" value="lambda repressor-like DNA-binding domains"/>
    <property type="match status" value="1"/>
</dbReference>
<dbReference type="SUPFAM" id="SSF47413">
    <property type="entry name" value="lambda repressor-like DNA-binding domains"/>
    <property type="match status" value="1"/>
</dbReference>
<name>A0A2I1M1H4_9BIFI</name>
<evidence type="ECO:0000313" key="3">
    <source>
        <dbReference type="Proteomes" id="UP000242263"/>
    </source>
</evidence>
<dbReference type="Pfam" id="PF01381">
    <property type="entry name" value="HTH_3"/>
    <property type="match status" value="1"/>
</dbReference>
<dbReference type="InterPro" id="IPR001387">
    <property type="entry name" value="Cro/C1-type_HTH"/>
</dbReference>
<gene>
    <name evidence="2" type="ORF">CYJ32_07530</name>
</gene>
<proteinExistence type="predicted"/>
<evidence type="ECO:0000313" key="2">
    <source>
        <dbReference type="EMBL" id="PKZ13981.1"/>
    </source>
</evidence>
<evidence type="ECO:0000259" key="1">
    <source>
        <dbReference type="PROSITE" id="PS50943"/>
    </source>
</evidence>
<dbReference type="InterPro" id="IPR010982">
    <property type="entry name" value="Lambda_DNA-bd_dom_sf"/>
</dbReference>
<dbReference type="Proteomes" id="UP000242263">
    <property type="component" value="Unassembled WGS sequence"/>
</dbReference>
<dbReference type="AlphaFoldDB" id="A0A2I1M1H4"/>
<dbReference type="GO" id="GO:0003677">
    <property type="term" value="F:DNA binding"/>
    <property type="evidence" value="ECO:0007669"/>
    <property type="project" value="InterPro"/>
</dbReference>
<dbReference type="CDD" id="cd00093">
    <property type="entry name" value="HTH_XRE"/>
    <property type="match status" value="1"/>
</dbReference>
<feature type="domain" description="HTH cro/C1-type" evidence="1">
    <location>
        <begin position="9"/>
        <end position="39"/>
    </location>
</feature>
<accession>A0A2I1M1H4</accession>
<sequence length="157" mass="18688">MESRGKADFRALREELGITQDDLARGFEIPLTYVKNWEKQSSPYMPSDEAWEWLDVMAERARQITRNTVEQIEQTYAGYGMPECVTLTYYRNAQDYREHATRMQLESADTWQTVNVQTRMVARKLRDHGFRIRFAYATEKDNVAWQALRMSLHYDFK</sequence>
<comment type="caution">
    <text evidence="2">The sequence shown here is derived from an EMBL/GenBank/DDBJ whole genome shotgun (WGS) entry which is preliminary data.</text>
</comment>
<protein>
    <recommendedName>
        <fullName evidence="1">HTH cro/C1-type domain-containing protein</fullName>
    </recommendedName>
</protein>
<dbReference type="EMBL" id="PKGU01000007">
    <property type="protein sequence ID" value="PKZ13981.1"/>
    <property type="molecule type" value="Genomic_DNA"/>
</dbReference>
<organism evidence="2 3">
    <name type="scientific">Alloscardovia omnicolens</name>
    <dbReference type="NCBI Taxonomy" id="419015"/>
    <lineage>
        <taxon>Bacteria</taxon>
        <taxon>Bacillati</taxon>
        <taxon>Actinomycetota</taxon>
        <taxon>Actinomycetes</taxon>
        <taxon>Bifidobacteriales</taxon>
        <taxon>Bifidobacteriaceae</taxon>
        <taxon>Alloscardovia</taxon>
    </lineage>
</organism>